<feature type="compositionally biased region" description="Gly residues" evidence="1">
    <location>
        <begin position="335"/>
        <end position="350"/>
    </location>
</feature>
<keyword evidence="4" id="KW-1185">Reference proteome</keyword>
<evidence type="ECO:0000256" key="2">
    <source>
        <dbReference type="SAM" id="SignalP"/>
    </source>
</evidence>
<dbReference type="PROSITE" id="PS51257">
    <property type="entry name" value="PROKAR_LIPOPROTEIN"/>
    <property type="match status" value="1"/>
</dbReference>
<evidence type="ECO:0000256" key="1">
    <source>
        <dbReference type="SAM" id="MobiDB-lite"/>
    </source>
</evidence>
<protein>
    <recommendedName>
        <fullName evidence="5">Lipoprotein</fullName>
    </recommendedName>
</protein>
<dbReference type="Proteomes" id="UP001164459">
    <property type="component" value="Chromosome"/>
</dbReference>
<feature type="signal peptide" evidence="2">
    <location>
        <begin position="1"/>
        <end position="19"/>
    </location>
</feature>
<feature type="region of interest" description="Disordered" evidence="1">
    <location>
        <begin position="239"/>
        <end position="280"/>
    </location>
</feature>
<feature type="compositionally biased region" description="Gly residues" evidence="1">
    <location>
        <begin position="240"/>
        <end position="278"/>
    </location>
</feature>
<feature type="region of interest" description="Disordered" evidence="1">
    <location>
        <begin position="168"/>
        <end position="194"/>
    </location>
</feature>
<gene>
    <name evidence="3" type="ORF">O0S08_27520</name>
</gene>
<reference evidence="3" key="1">
    <citation type="submission" date="2022-11" db="EMBL/GenBank/DDBJ databases">
        <title>Minimal conservation of predation-associated metabolite biosynthetic gene clusters underscores biosynthetic potential of Myxococcota including descriptions for ten novel species: Archangium lansinium sp. nov., Myxococcus landrumus sp. nov., Nannocystis bai.</title>
        <authorList>
            <person name="Ahearne A."/>
            <person name="Stevens C."/>
            <person name="Dowd S."/>
        </authorList>
    </citation>
    <scope>NUCLEOTIDE SEQUENCE</scope>
    <source>
        <strain evidence="3">Fl3</strain>
    </source>
</reference>
<name>A0ABY7GSP5_9BACT</name>
<dbReference type="RefSeq" id="WP_269032285.1">
    <property type="nucleotide sequence ID" value="NZ_CP114040.1"/>
</dbReference>
<feature type="region of interest" description="Disordered" evidence="1">
    <location>
        <begin position="297"/>
        <end position="397"/>
    </location>
</feature>
<keyword evidence="2" id="KW-0732">Signal</keyword>
<feature type="compositionally biased region" description="Pro residues" evidence="1">
    <location>
        <begin position="380"/>
        <end position="391"/>
    </location>
</feature>
<evidence type="ECO:0000313" key="3">
    <source>
        <dbReference type="EMBL" id="WAS89960.1"/>
    </source>
</evidence>
<organism evidence="3 4">
    <name type="scientific">Nannocystis punicea</name>
    <dbReference type="NCBI Taxonomy" id="2995304"/>
    <lineage>
        <taxon>Bacteria</taxon>
        <taxon>Pseudomonadati</taxon>
        <taxon>Myxococcota</taxon>
        <taxon>Polyangia</taxon>
        <taxon>Nannocystales</taxon>
        <taxon>Nannocystaceae</taxon>
        <taxon>Nannocystis</taxon>
    </lineage>
</organism>
<proteinExistence type="predicted"/>
<feature type="chain" id="PRO_5045661989" description="Lipoprotein" evidence="2">
    <location>
        <begin position="20"/>
        <end position="397"/>
    </location>
</feature>
<accession>A0ABY7GSP5</accession>
<sequence length="397" mass="39953">MIRRAMLLLLAGLSSTGCAFFAGLTSAGGADASAFTVNMEKYEVHSIDLAFADAGELWCPGQSGPFKVLAEAIDKKKPDEALTLETAAPTAEAREARGKMDLTEFAMAARGGSIEHGVFSASEDSFATLLGFDVKATYRLDRTKEVVRHFDPEYSCIRAVGLSGQVGAHGQEGQWGEDRGGAGGAGGSGGPGGAGPRLTAFVTIVRTPKYERAGLIKVTGDHEAMTLFDLDEGVTVVARGGEGGAGGPGGQGGRGSDPRGAGGAGGNGGSGGPGGPGGEVLLVVDERYPELARVVAVDVSGGPPGPGGDGGYGGPGGPPPSVCSKCETPPPGPDGPGGSGGPQGQSGGRNGRSEVRAEDVTRMFAALPPGLRLRADARAQPPPPRPGPPPRPPKRRR</sequence>
<feature type="compositionally biased region" description="Gly residues" evidence="1">
    <location>
        <begin position="181"/>
        <end position="194"/>
    </location>
</feature>
<evidence type="ECO:0008006" key="5">
    <source>
        <dbReference type="Google" id="ProtNLM"/>
    </source>
</evidence>
<feature type="compositionally biased region" description="Basic and acidic residues" evidence="1">
    <location>
        <begin position="351"/>
        <end position="361"/>
    </location>
</feature>
<dbReference type="EMBL" id="CP114040">
    <property type="protein sequence ID" value="WAS89960.1"/>
    <property type="molecule type" value="Genomic_DNA"/>
</dbReference>
<evidence type="ECO:0000313" key="4">
    <source>
        <dbReference type="Proteomes" id="UP001164459"/>
    </source>
</evidence>